<sequence>MDASRHLLVTGAQPVPVTDGMPCAPKTHLNQESPSKSLQSIENNPPINDFNTVVRINSQQSIGVNTDHNPSKHDCSTNTPDYVDDLINNGLHMTEEEFKSFKLTSEHDSGIEVNGDETPATMNRTKSE</sequence>
<evidence type="ECO:0000313" key="5">
    <source>
        <dbReference type="EMBL" id="CAF4384765.1"/>
    </source>
</evidence>
<dbReference type="EMBL" id="CAJOBC010089846">
    <property type="protein sequence ID" value="CAF4384765.1"/>
    <property type="molecule type" value="Genomic_DNA"/>
</dbReference>
<dbReference type="EMBL" id="CAJNOQ010024282">
    <property type="protein sequence ID" value="CAF1525824.1"/>
    <property type="molecule type" value="Genomic_DNA"/>
</dbReference>
<evidence type="ECO:0000313" key="2">
    <source>
        <dbReference type="EMBL" id="CAF1095099.1"/>
    </source>
</evidence>
<evidence type="ECO:0000313" key="4">
    <source>
        <dbReference type="EMBL" id="CAF3856541.1"/>
    </source>
</evidence>
<evidence type="ECO:0000256" key="1">
    <source>
        <dbReference type="SAM" id="MobiDB-lite"/>
    </source>
</evidence>
<comment type="caution">
    <text evidence="3">The sequence shown here is derived from an EMBL/GenBank/DDBJ whole genome shotgun (WGS) entry which is preliminary data.</text>
</comment>
<evidence type="ECO:0000313" key="3">
    <source>
        <dbReference type="EMBL" id="CAF1525824.1"/>
    </source>
</evidence>
<accession>A0A815V4K7</accession>
<dbReference type="Proteomes" id="UP000682733">
    <property type="component" value="Unassembled WGS sequence"/>
</dbReference>
<gene>
    <name evidence="3" type="ORF">GPM918_LOCUS37772</name>
    <name evidence="2" type="ORF">OVA965_LOCUS19011</name>
    <name evidence="5" type="ORF">SRO942_LOCUS38549</name>
    <name evidence="4" type="ORF">TMI583_LOCUS19023</name>
</gene>
<keyword evidence="6" id="KW-1185">Reference proteome</keyword>
<feature type="region of interest" description="Disordered" evidence="1">
    <location>
        <begin position="1"/>
        <end position="46"/>
    </location>
</feature>
<feature type="compositionally biased region" description="Polar residues" evidence="1">
    <location>
        <begin position="28"/>
        <end position="46"/>
    </location>
</feature>
<name>A0A815V4K7_9BILA</name>
<reference evidence="3" key="1">
    <citation type="submission" date="2021-02" db="EMBL/GenBank/DDBJ databases">
        <authorList>
            <person name="Nowell W R."/>
        </authorList>
    </citation>
    <scope>NUCLEOTIDE SEQUENCE</scope>
</reference>
<proteinExistence type="predicted"/>
<evidence type="ECO:0000313" key="6">
    <source>
        <dbReference type="Proteomes" id="UP000663829"/>
    </source>
</evidence>
<feature type="region of interest" description="Disordered" evidence="1">
    <location>
        <begin position="105"/>
        <end position="128"/>
    </location>
</feature>
<dbReference type="Proteomes" id="UP000681722">
    <property type="component" value="Unassembled WGS sequence"/>
</dbReference>
<dbReference type="AlphaFoldDB" id="A0A815V4K7"/>
<dbReference type="EMBL" id="CAJNOK010009647">
    <property type="protein sequence ID" value="CAF1095099.1"/>
    <property type="molecule type" value="Genomic_DNA"/>
</dbReference>
<dbReference type="Proteomes" id="UP000677228">
    <property type="component" value="Unassembled WGS sequence"/>
</dbReference>
<dbReference type="EMBL" id="CAJOBA010009664">
    <property type="protein sequence ID" value="CAF3856541.1"/>
    <property type="molecule type" value="Genomic_DNA"/>
</dbReference>
<protein>
    <submittedName>
        <fullName evidence="3">Uncharacterized protein</fullName>
    </submittedName>
</protein>
<dbReference type="Proteomes" id="UP000663829">
    <property type="component" value="Unassembled WGS sequence"/>
</dbReference>
<organism evidence="3 6">
    <name type="scientific">Didymodactylos carnosus</name>
    <dbReference type="NCBI Taxonomy" id="1234261"/>
    <lineage>
        <taxon>Eukaryota</taxon>
        <taxon>Metazoa</taxon>
        <taxon>Spiralia</taxon>
        <taxon>Gnathifera</taxon>
        <taxon>Rotifera</taxon>
        <taxon>Eurotatoria</taxon>
        <taxon>Bdelloidea</taxon>
        <taxon>Philodinida</taxon>
        <taxon>Philodinidae</taxon>
        <taxon>Didymodactylos</taxon>
    </lineage>
</organism>